<protein>
    <submittedName>
        <fullName evidence="2">Uncharacterized protein</fullName>
    </submittedName>
</protein>
<dbReference type="EMBL" id="LFIW01001807">
    <property type="protein sequence ID" value="KZL80877.1"/>
    <property type="molecule type" value="Genomic_DNA"/>
</dbReference>
<gene>
    <name evidence="2" type="ORF">CI238_01894</name>
</gene>
<evidence type="ECO:0000313" key="2">
    <source>
        <dbReference type="EMBL" id="KZL80877.1"/>
    </source>
</evidence>
<reference evidence="2 3" key="1">
    <citation type="submission" date="2015-06" db="EMBL/GenBank/DDBJ databases">
        <title>Survival trade-offs in plant roots during colonization by closely related pathogenic and mutualistic fungi.</title>
        <authorList>
            <person name="Hacquard S."/>
            <person name="Kracher B."/>
            <person name="Hiruma K."/>
            <person name="Weinman A."/>
            <person name="Muench P."/>
            <person name="Garrido Oter R."/>
            <person name="Ver Loren van Themaat E."/>
            <person name="Dallerey J.-F."/>
            <person name="Damm U."/>
            <person name="Henrissat B."/>
            <person name="Lespinet O."/>
            <person name="Thon M."/>
            <person name="Kemen E."/>
            <person name="McHardy A.C."/>
            <person name="Schulze-Lefert P."/>
            <person name="O'Connell R.J."/>
        </authorList>
    </citation>
    <scope>NUCLEOTIDE SEQUENCE [LARGE SCALE GENOMIC DNA]</scope>
    <source>
        <strain evidence="2 3">MAFF 238704</strain>
    </source>
</reference>
<comment type="caution">
    <text evidence="2">The sequence shown here is derived from an EMBL/GenBank/DDBJ whole genome shotgun (WGS) entry which is preliminary data.</text>
</comment>
<feature type="chain" id="PRO_5007884020" evidence="1">
    <location>
        <begin position="19"/>
        <end position="242"/>
    </location>
</feature>
<accession>A0A167B4H5</accession>
<dbReference type="Proteomes" id="UP000076584">
    <property type="component" value="Unassembled WGS sequence"/>
</dbReference>
<proteinExistence type="predicted"/>
<evidence type="ECO:0000256" key="1">
    <source>
        <dbReference type="SAM" id="SignalP"/>
    </source>
</evidence>
<keyword evidence="3" id="KW-1185">Reference proteome</keyword>
<feature type="signal peptide" evidence="1">
    <location>
        <begin position="1"/>
        <end position="18"/>
    </location>
</feature>
<sequence>MVSVKNLVSFFILATTSSLDVSAASVPRQYGENGVIVREGGSWLPNPTTSLSSRQVGWDDYHRMTEMLADRGLCRYFPTPNDRDTNWPCRQYCSKMTGDYSSRCDGSHLLDGSGKLKSEIQTLHTPDGQRYTPAAECVCMSIPPELAGKISEGIETAGAVICSVWLFSIKQVLEKGSYAIPGGGPVVRVVKSVAKSVRKALNSGKGKEAWASMVRDTCGPKGHDVTMDIERAFDIFKGAPSE</sequence>
<keyword evidence="1" id="KW-0732">Signal</keyword>
<evidence type="ECO:0000313" key="3">
    <source>
        <dbReference type="Proteomes" id="UP000076584"/>
    </source>
</evidence>
<dbReference type="AlphaFoldDB" id="A0A167B4H5"/>
<organism evidence="2 3">
    <name type="scientific">Colletotrichum incanum</name>
    <name type="common">Soybean anthracnose fungus</name>
    <dbReference type="NCBI Taxonomy" id="1573173"/>
    <lineage>
        <taxon>Eukaryota</taxon>
        <taxon>Fungi</taxon>
        <taxon>Dikarya</taxon>
        <taxon>Ascomycota</taxon>
        <taxon>Pezizomycotina</taxon>
        <taxon>Sordariomycetes</taxon>
        <taxon>Hypocreomycetidae</taxon>
        <taxon>Glomerellales</taxon>
        <taxon>Glomerellaceae</taxon>
        <taxon>Colletotrichum</taxon>
        <taxon>Colletotrichum spaethianum species complex</taxon>
    </lineage>
</organism>
<name>A0A167B4H5_COLIC</name>